<protein>
    <recommendedName>
        <fullName evidence="4">Lipoprotein</fullName>
    </recommendedName>
</protein>
<feature type="chain" id="PRO_5036943290" description="Lipoprotein" evidence="1">
    <location>
        <begin position="21"/>
        <end position="209"/>
    </location>
</feature>
<feature type="signal peptide" evidence="1">
    <location>
        <begin position="1"/>
        <end position="20"/>
    </location>
</feature>
<evidence type="ECO:0000313" key="2">
    <source>
        <dbReference type="EMBL" id="MBI6629310.1"/>
    </source>
</evidence>
<evidence type="ECO:0000313" key="3">
    <source>
        <dbReference type="Proteomes" id="UP000613255"/>
    </source>
</evidence>
<dbReference type="AlphaFoldDB" id="A0A934HRN2"/>
<organism evidence="2 3">
    <name type="scientific">Pontibaca salina</name>
    <dbReference type="NCBI Taxonomy" id="2795731"/>
    <lineage>
        <taxon>Bacteria</taxon>
        <taxon>Pseudomonadati</taxon>
        <taxon>Pseudomonadota</taxon>
        <taxon>Alphaproteobacteria</taxon>
        <taxon>Rhodobacterales</taxon>
        <taxon>Roseobacteraceae</taxon>
        <taxon>Pontibaca</taxon>
    </lineage>
</organism>
<accession>A0A934HRN2</accession>
<dbReference type="Proteomes" id="UP000613255">
    <property type="component" value="Unassembled WGS sequence"/>
</dbReference>
<reference evidence="2" key="1">
    <citation type="submission" date="2020-12" db="EMBL/GenBank/DDBJ databases">
        <title>Pontibaca salina gen. nov., sp. nov., isolated from marine sediment.</title>
        <authorList>
            <person name="Bo J."/>
            <person name="Wang S."/>
            <person name="Song X."/>
            <person name="Du Z."/>
        </authorList>
    </citation>
    <scope>NUCLEOTIDE SEQUENCE</scope>
    <source>
        <strain evidence="2">S1109L</strain>
    </source>
</reference>
<evidence type="ECO:0008006" key="4">
    <source>
        <dbReference type="Google" id="ProtNLM"/>
    </source>
</evidence>
<dbReference type="EMBL" id="JAEIJD010000003">
    <property type="protein sequence ID" value="MBI6629310.1"/>
    <property type="molecule type" value="Genomic_DNA"/>
</dbReference>
<comment type="caution">
    <text evidence="2">The sequence shown here is derived from an EMBL/GenBank/DDBJ whole genome shotgun (WGS) entry which is preliminary data.</text>
</comment>
<name>A0A934HRN2_9RHOB</name>
<dbReference type="PROSITE" id="PS51257">
    <property type="entry name" value="PROKAR_LIPOPROTEIN"/>
    <property type="match status" value="1"/>
</dbReference>
<keyword evidence="3" id="KW-1185">Reference proteome</keyword>
<keyword evidence="1" id="KW-0732">Signal</keyword>
<evidence type="ECO:0000256" key="1">
    <source>
        <dbReference type="SAM" id="SignalP"/>
    </source>
</evidence>
<sequence length="209" mass="22464">MRRLLCLGALLLVVAGCATRGPVADDEIIAAVSYRDPGPTSLTLYTMVNNRTGKGGHSALLINGYERVIFDPAGSFQSDLVPQRDDVLFGITPAIEQAYRSSHARSTYHVVRQTIDVTPQQAEAAYRMALDYGPVPGAFCAAATSRVLNRVPGFEEAIRPTMFPTKLRDQVAALPDVTSDKYYEGGDANLQKSMQAANRALLATAASAD</sequence>
<proteinExistence type="predicted"/>
<gene>
    <name evidence="2" type="ORF">JAO82_05380</name>
</gene>
<dbReference type="RefSeq" id="WP_198685337.1">
    <property type="nucleotide sequence ID" value="NZ_JAEIJD010000003.1"/>
</dbReference>